<dbReference type="NCBIfam" id="TIGR00168">
    <property type="entry name" value="infC"/>
    <property type="match status" value="1"/>
</dbReference>
<accession>A0A7I9Z5Z0</accession>
<evidence type="ECO:0000259" key="9">
    <source>
        <dbReference type="Pfam" id="PF00707"/>
    </source>
</evidence>
<dbReference type="PANTHER" id="PTHR10938:SF0">
    <property type="entry name" value="TRANSLATION INITIATION FACTOR IF-3, MITOCHONDRIAL"/>
    <property type="match status" value="1"/>
</dbReference>
<feature type="compositionally biased region" description="Low complexity" evidence="8">
    <location>
        <begin position="219"/>
        <end position="238"/>
    </location>
</feature>
<comment type="function">
    <text evidence="5 7">IF-3 binds to the 30S ribosomal subunit and shifts the equilibrium between 70S ribosomes and their 50S and 30S subunits in favor of the free subunits, thus enhancing the availability of 30S subunits on which protein synthesis initiation begins.</text>
</comment>
<evidence type="ECO:0000256" key="1">
    <source>
        <dbReference type="ARBA" id="ARBA00005439"/>
    </source>
</evidence>
<keyword evidence="2 5" id="KW-0963">Cytoplasm</keyword>
<evidence type="ECO:0000256" key="6">
    <source>
        <dbReference type="NCBIfam" id="TIGR00168"/>
    </source>
</evidence>
<dbReference type="Pfam" id="PF05198">
    <property type="entry name" value="IF3_N"/>
    <property type="match status" value="1"/>
</dbReference>
<dbReference type="SUPFAM" id="SSF54364">
    <property type="entry name" value="Translation initiation factor IF3, N-terminal domain"/>
    <property type="match status" value="1"/>
</dbReference>
<name>A0A7I9Z5Z0_9MYCO</name>
<evidence type="ECO:0000259" key="10">
    <source>
        <dbReference type="Pfam" id="PF05198"/>
    </source>
</evidence>
<comment type="subcellular location">
    <subcellularLocation>
        <location evidence="5 7">Cytoplasm</location>
    </subcellularLocation>
</comment>
<dbReference type="InterPro" id="IPR036787">
    <property type="entry name" value="T_IF-3_N_sf"/>
</dbReference>
<dbReference type="GO" id="GO:0003743">
    <property type="term" value="F:translation initiation factor activity"/>
    <property type="evidence" value="ECO:0007669"/>
    <property type="project" value="UniProtKB-UniRule"/>
</dbReference>
<dbReference type="FunFam" id="3.10.20.80:FF:000001">
    <property type="entry name" value="Translation initiation factor IF-3"/>
    <property type="match status" value="1"/>
</dbReference>
<dbReference type="InterPro" id="IPR036788">
    <property type="entry name" value="T_IF-3_C_sf"/>
</dbReference>
<dbReference type="Proteomes" id="UP000465301">
    <property type="component" value="Unassembled WGS sequence"/>
</dbReference>
<evidence type="ECO:0000256" key="8">
    <source>
        <dbReference type="SAM" id="MobiDB-lite"/>
    </source>
</evidence>
<comment type="similarity">
    <text evidence="1 5 7">Belongs to the IF-3 family.</text>
</comment>
<dbReference type="GO" id="GO:0032790">
    <property type="term" value="P:ribosome disassembly"/>
    <property type="evidence" value="ECO:0007669"/>
    <property type="project" value="TreeGrafter"/>
</dbReference>
<evidence type="ECO:0000256" key="7">
    <source>
        <dbReference type="RuleBase" id="RU000646"/>
    </source>
</evidence>
<dbReference type="InterPro" id="IPR019813">
    <property type="entry name" value="Translation_initiation_fac3_CS"/>
</dbReference>
<feature type="region of interest" description="Disordered" evidence="8">
    <location>
        <begin position="1"/>
        <end position="44"/>
    </location>
</feature>
<reference evidence="11 12" key="1">
    <citation type="journal article" date="2019" name="Emerg. Microbes Infect.">
        <title>Comprehensive subspecies identification of 175 nontuberculous mycobacteria species based on 7547 genomic profiles.</title>
        <authorList>
            <person name="Matsumoto Y."/>
            <person name="Kinjo T."/>
            <person name="Motooka D."/>
            <person name="Nabeya D."/>
            <person name="Jung N."/>
            <person name="Uechi K."/>
            <person name="Horii T."/>
            <person name="Iida T."/>
            <person name="Fujita J."/>
            <person name="Nakamura S."/>
        </authorList>
    </citation>
    <scope>NUCLEOTIDE SEQUENCE [LARGE SCALE GENOMIC DNA]</scope>
    <source>
        <strain evidence="11 12">JCM 30726</strain>
    </source>
</reference>
<dbReference type="Gene3D" id="3.30.110.10">
    <property type="entry name" value="Translation initiation factor 3 (IF-3), C-terminal domain"/>
    <property type="match status" value="1"/>
</dbReference>
<dbReference type="PROSITE" id="PS00938">
    <property type="entry name" value="IF3"/>
    <property type="match status" value="1"/>
</dbReference>
<dbReference type="FunFam" id="3.30.110.10:FF:000002">
    <property type="entry name" value="Translation initiation factor IF-3"/>
    <property type="match status" value="1"/>
</dbReference>
<sequence>MQGFFARGVESPPLLPDEPRSPVVTAGHREKPNKGGPISTETRVNERIRVPEVRLIGPGGEQVGIVRIEDALRVAADADLDLVEVAPNARPPVCKIMDYGKFKYEAAQKARESRRNQQQTVVKEQKLRPKIDDHDYETKKGHVIRFLEAGSKVKVTIMFRGREQSRPELGYRLLQRLGADVAEYGFVETSAKQDGRNMTMVLAPHRGAKTRARARNPEEPGGAAPESDAAAGADPSSN</sequence>
<dbReference type="Pfam" id="PF00707">
    <property type="entry name" value="IF3_C"/>
    <property type="match status" value="1"/>
</dbReference>
<dbReference type="EMBL" id="BLLA01000001">
    <property type="protein sequence ID" value="GFG96333.1"/>
    <property type="molecule type" value="Genomic_DNA"/>
</dbReference>
<keyword evidence="12" id="KW-1185">Reference proteome</keyword>
<keyword evidence="4 5" id="KW-0648">Protein biosynthesis</keyword>
<protein>
    <recommendedName>
        <fullName evidence="5 6">Translation initiation factor IF-3</fullName>
    </recommendedName>
</protein>
<feature type="domain" description="Translation initiation factor 3 C-terminal" evidence="9">
    <location>
        <begin position="121"/>
        <end position="205"/>
    </location>
</feature>
<evidence type="ECO:0000256" key="2">
    <source>
        <dbReference type="ARBA" id="ARBA00022490"/>
    </source>
</evidence>
<evidence type="ECO:0000313" key="12">
    <source>
        <dbReference type="Proteomes" id="UP000465301"/>
    </source>
</evidence>
<dbReference type="Gene3D" id="3.10.20.80">
    <property type="entry name" value="Translation initiation factor 3 (IF-3), N-terminal domain"/>
    <property type="match status" value="1"/>
</dbReference>
<gene>
    <name evidence="5 11" type="primary">infC</name>
    <name evidence="11" type="ORF">MTIM_22120</name>
</gene>
<evidence type="ECO:0000256" key="4">
    <source>
        <dbReference type="ARBA" id="ARBA00022917"/>
    </source>
</evidence>
<dbReference type="HAMAP" id="MF_00080">
    <property type="entry name" value="IF_3"/>
    <property type="match status" value="1"/>
</dbReference>
<dbReference type="GO" id="GO:0016020">
    <property type="term" value="C:membrane"/>
    <property type="evidence" value="ECO:0007669"/>
    <property type="project" value="TreeGrafter"/>
</dbReference>
<dbReference type="SUPFAM" id="SSF55200">
    <property type="entry name" value="Translation initiation factor IF3, C-terminal domain"/>
    <property type="match status" value="1"/>
</dbReference>
<dbReference type="InterPro" id="IPR001288">
    <property type="entry name" value="Translation_initiation_fac_3"/>
</dbReference>
<dbReference type="GO" id="GO:0043022">
    <property type="term" value="F:ribosome binding"/>
    <property type="evidence" value="ECO:0007669"/>
    <property type="project" value="TreeGrafter"/>
</dbReference>
<feature type="domain" description="Translation initiation factor 3 N-terminal" evidence="10">
    <location>
        <begin position="44"/>
        <end position="112"/>
    </location>
</feature>
<evidence type="ECO:0000256" key="3">
    <source>
        <dbReference type="ARBA" id="ARBA00022540"/>
    </source>
</evidence>
<comment type="caution">
    <text evidence="11">The sequence shown here is derived from an EMBL/GenBank/DDBJ whole genome shotgun (WGS) entry which is preliminary data.</text>
</comment>
<keyword evidence="3 5" id="KW-0396">Initiation factor</keyword>
<dbReference type="GO" id="GO:0005829">
    <property type="term" value="C:cytosol"/>
    <property type="evidence" value="ECO:0007669"/>
    <property type="project" value="TreeGrafter"/>
</dbReference>
<dbReference type="PANTHER" id="PTHR10938">
    <property type="entry name" value="TRANSLATION INITIATION FACTOR IF-3"/>
    <property type="match status" value="1"/>
</dbReference>
<organism evidence="11 12">
    <name type="scientific">Mycobacterium timonense</name>
    <dbReference type="NCBI Taxonomy" id="701043"/>
    <lineage>
        <taxon>Bacteria</taxon>
        <taxon>Bacillati</taxon>
        <taxon>Actinomycetota</taxon>
        <taxon>Actinomycetes</taxon>
        <taxon>Mycobacteriales</taxon>
        <taxon>Mycobacteriaceae</taxon>
        <taxon>Mycobacterium</taxon>
        <taxon>Mycobacterium avium complex (MAC)</taxon>
    </lineage>
</organism>
<dbReference type="InterPro" id="IPR019814">
    <property type="entry name" value="Translation_initiation_fac_3_N"/>
</dbReference>
<evidence type="ECO:0000313" key="11">
    <source>
        <dbReference type="EMBL" id="GFG96333.1"/>
    </source>
</evidence>
<comment type="subunit">
    <text evidence="5 7">Monomer.</text>
</comment>
<dbReference type="AlphaFoldDB" id="A0A7I9Z5Z0"/>
<feature type="region of interest" description="Disordered" evidence="8">
    <location>
        <begin position="205"/>
        <end position="238"/>
    </location>
</feature>
<dbReference type="InterPro" id="IPR019815">
    <property type="entry name" value="Translation_initiation_fac_3_C"/>
</dbReference>
<evidence type="ECO:0000256" key="5">
    <source>
        <dbReference type="HAMAP-Rule" id="MF_00080"/>
    </source>
</evidence>
<proteinExistence type="inferred from homology"/>